<dbReference type="EMBL" id="CM012440">
    <property type="protein sequence ID" value="RVE73807.1"/>
    <property type="molecule type" value="Genomic_DNA"/>
</dbReference>
<reference evidence="2 3" key="1">
    <citation type="submission" date="2018-11" db="EMBL/GenBank/DDBJ databases">
        <authorList>
            <person name="Lopez-Roques C."/>
            <person name="Donnadieu C."/>
            <person name="Bouchez O."/>
            <person name="Klopp C."/>
            <person name="Cabau C."/>
            <person name="Zahm M."/>
        </authorList>
    </citation>
    <scope>NUCLEOTIDE SEQUENCE [LARGE SCALE GENOMIC DNA]</scope>
    <source>
        <strain evidence="2">RS831</strain>
        <tissue evidence="2">Whole body</tissue>
    </source>
</reference>
<evidence type="ECO:0000256" key="1">
    <source>
        <dbReference type="SAM" id="MobiDB-lite"/>
    </source>
</evidence>
<keyword evidence="3" id="KW-1185">Reference proteome</keyword>
<evidence type="ECO:0000313" key="3">
    <source>
        <dbReference type="Proteomes" id="UP000283210"/>
    </source>
</evidence>
<evidence type="ECO:0000313" key="2">
    <source>
        <dbReference type="EMBL" id="RVE73807.1"/>
    </source>
</evidence>
<dbReference type="AlphaFoldDB" id="A0A3S2MTB3"/>
<organism evidence="2 3">
    <name type="scientific">Oryzias javanicus</name>
    <name type="common">Javanese ricefish</name>
    <name type="synonym">Aplocheilus javanicus</name>
    <dbReference type="NCBI Taxonomy" id="123683"/>
    <lineage>
        <taxon>Eukaryota</taxon>
        <taxon>Metazoa</taxon>
        <taxon>Chordata</taxon>
        <taxon>Craniata</taxon>
        <taxon>Vertebrata</taxon>
        <taxon>Euteleostomi</taxon>
        <taxon>Actinopterygii</taxon>
        <taxon>Neopterygii</taxon>
        <taxon>Teleostei</taxon>
        <taxon>Neoteleostei</taxon>
        <taxon>Acanthomorphata</taxon>
        <taxon>Ovalentaria</taxon>
        <taxon>Atherinomorphae</taxon>
        <taxon>Beloniformes</taxon>
        <taxon>Adrianichthyidae</taxon>
        <taxon>Oryziinae</taxon>
        <taxon>Oryzias</taxon>
    </lineage>
</organism>
<accession>A0A3S2MTB3</accession>
<name>A0A3S2MTB3_ORYJA</name>
<gene>
    <name evidence="2" type="ORF">OJAV_G00034950</name>
</gene>
<feature type="region of interest" description="Disordered" evidence="1">
    <location>
        <begin position="64"/>
        <end position="101"/>
    </location>
</feature>
<feature type="compositionally biased region" description="Gly residues" evidence="1">
    <location>
        <begin position="84"/>
        <end position="94"/>
    </location>
</feature>
<dbReference type="OrthoDB" id="2123794at2759"/>
<sequence>MLLRKDLHQHTVALKFHQDPQNDIIEITANHKREVKALANLLDETFAGRETLAKQLLATEKKMEATRPAGEGGAYLQTNQGHRGAPGEGGGASGGMTHKKR</sequence>
<proteinExistence type="predicted"/>
<dbReference type="Proteomes" id="UP000283210">
    <property type="component" value="Chromosome 4"/>
</dbReference>
<reference evidence="2 3" key="2">
    <citation type="submission" date="2019-01" db="EMBL/GenBank/DDBJ databases">
        <title>A chromosome length genome reference of the Java medaka (oryzias javanicus).</title>
        <authorList>
            <person name="Herpin A."/>
            <person name="Takehana Y."/>
            <person name="Naruse K."/>
            <person name="Ansai S."/>
            <person name="Kawaguchi M."/>
        </authorList>
    </citation>
    <scope>NUCLEOTIDE SEQUENCE [LARGE SCALE GENOMIC DNA]</scope>
    <source>
        <strain evidence="2">RS831</strain>
        <tissue evidence="2">Whole body</tissue>
    </source>
</reference>
<protein>
    <submittedName>
        <fullName evidence="2">Uncharacterized protein</fullName>
    </submittedName>
</protein>